<dbReference type="Pfam" id="PF00514">
    <property type="entry name" value="Arm"/>
    <property type="match status" value="1"/>
</dbReference>
<evidence type="ECO:0000256" key="5">
    <source>
        <dbReference type="ARBA" id="ARBA00022949"/>
    </source>
</evidence>
<dbReference type="GO" id="GO:0005737">
    <property type="term" value="C:cytoplasm"/>
    <property type="evidence" value="ECO:0007669"/>
    <property type="project" value="TreeGrafter"/>
</dbReference>
<keyword evidence="5" id="KW-0965">Cell junction</keyword>
<dbReference type="GO" id="GO:0005634">
    <property type="term" value="C:nucleus"/>
    <property type="evidence" value="ECO:0007669"/>
    <property type="project" value="TreeGrafter"/>
</dbReference>
<dbReference type="GeneTree" id="ENSGT00940000156735"/>
<dbReference type="InParanoid" id="A0A3Q3EWM0"/>
<keyword evidence="3" id="KW-0677">Repeat</keyword>
<evidence type="ECO:0000256" key="2">
    <source>
        <dbReference type="ARBA" id="ARBA00005462"/>
    </source>
</evidence>
<comment type="similarity">
    <text evidence="2">Belongs to the beta-catenin family.</text>
</comment>
<evidence type="ECO:0000256" key="4">
    <source>
        <dbReference type="ARBA" id="ARBA00022889"/>
    </source>
</evidence>
<keyword evidence="7" id="KW-1185">Reference proteome</keyword>
<dbReference type="GO" id="GO:0005886">
    <property type="term" value="C:plasma membrane"/>
    <property type="evidence" value="ECO:0007669"/>
    <property type="project" value="TreeGrafter"/>
</dbReference>
<dbReference type="InterPro" id="IPR000225">
    <property type="entry name" value="Armadillo"/>
</dbReference>
<dbReference type="InterPro" id="IPR016024">
    <property type="entry name" value="ARM-type_fold"/>
</dbReference>
<reference evidence="6" key="1">
    <citation type="submission" date="2025-08" db="UniProtKB">
        <authorList>
            <consortium name="Ensembl"/>
        </authorList>
    </citation>
    <scope>IDENTIFICATION</scope>
</reference>
<evidence type="ECO:0000313" key="7">
    <source>
        <dbReference type="Proteomes" id="UP000261660"/>
    </source>
</evidence>
<dbReference type="Proteomes" id="UP000261660">
    <property type="component" value="Unplaced"/>
</dbReference>
<comment type="subcellular location">
    <subcellularLocation>
        <location evidence="1">Cell junction</location>
    </subcellularLocation>
</comment>
<sequence length="365" mass="39653">SANNNIHPDVFHSATGCLRNLSCAKQKERQAMRECPGLIDSLMSYVQSCVAEENPDDKSVENCACILHNLTYQLEAESPQCFSKFKSQIASQSEDRKSPTIGCFSPRSNRAQKEVGISLLNSNAVCLLNHINTPSGVKWLCHPRAMQTYLSLLGSSRKDATLEACCGALQNLTASKGLGSSAMSQILVHKLGALMHLSPLLKSPNRSLQKTAMSLLGNISRTDSLQTSIAKQILPELTGILSSTPREMGNSDETIASTCNTVRSLIMAEPEVSKKVVNSELVTSLADLSENGSFPKGSKAASLLLYSLWNEKNFQGVVKKVHLKDSLTACFVLYGRHNTKLMYPCVRLKFSTCSQCHAQAVGGPR</sequence>
<accession>A0A3Q3EWM0</accession>
<dbReference type="GO" id="GO:0098609">
    <property type="term" value="P:cell-cell adhesion"/>
    <property type="evidence" value="ECO:0007669"/>
    <property type="project" value="InterPro"/>
</dbReference>
<dbReference type="PANTHER" id="PTHR10372">
    <property type="entry name" value="PLAKOPHILLIN-RELATED"/>
    <property type="match status" value="1"/>
</dbReference>
<dbReference type="GO" id="GO:0005912">
    <property type="term" value="C:adherens junction"/>
    <property type="evidence" value="ECO:0007669"/>
    <property type="project" value="TreeGrafter"/>
</dbReference>
<dbReference type="STRING" id="56723.ENSLBEP00000011729"/>
<dbReference type="InterPro" id="IPR011989">
    <property type="entry name" value="ARM-like"/>
</dbReference>
<dbReference type="SMART" id="SM00185">
    <property type="entry name" value="ARM"/>
    <property type="match status" value="3"/>
</dbReference>
<evidence type="ECO:0000256" key="3">
    <source>
        <dbReference type="ARBA" id="ARBA00022737"/>
    </source>
</evidence>
<evidence type="ECO:0000256" key="1">
    <source>
        <dbReference type="ARBA" id="ARBA00004282"/>
    </source>
</evidence>
<organism evidence="6 7">
    <name type="scientific">Labrus bergylta</name>
    <name type="common">ballan wrasse</name>
    <dbReference type="NCBI Taxonomy" id="56723"/>
    <lineage>
        <taxon>Eukaryota</taxon>
        <taxon>Metazoa</taxon>
        <taxon>Chordata</taxon>
        <taxon>Craniata</taxon>
        <taxon>Vertebrata</taxon>
        <taxon>Euteleostomi</taxon>
        <taxon>Actinopterygii</taxon>
        <taxon>Neopterygii</taxon>
        <taxon>Teleostei</taxon>
        <taxon>Neoteleostei</taxon>
        <taxon>Acanthomorphata</taxon>
        <taxon>Eupercaria</taxon>
        <taxon>Labriformes</taxon>
        <taxon>Labridae</taxon>
        <taxon>Labrus</taxon>
    </lineage>
</organism>
<name>A0A3Q3EWM0_9LABR</name>
<keyword evidence="4" id="KW-0130">Cell adhesion</keyword>
<protein>
    <submittedName>
        <fullName evidence="6">Plakophilin 1a</fullName>
    </submittedName>
</protein>
<proteinExistence type="inferred from homology"/>
<dbReference type="InterPro" id="IPR028435">
    <property type="entry name" value="Plakophilin/d_Catenin"/>
</dbReference>
<dbReference type="PANTHER" id="PTHR10372:SF3">
    <property type="entry name" value="PLAKOPHILIN-1"/>
    <property type="match status" value="1"/>
</dbReference>
<dbReference type="SUPFAM" id="SSF48371">
    <property type="entry name" value="ARM repeat"/>
    <property type="match status" value="1"/>
</dbReference>
<dbReference type="AlphaFoldDB" id="A0A3Q3EWM0"/>
<dbReference type="Ensembl" id="ENSLBET00000012332.1">
    <property type="protein sequence ID" value="ENSLBEP00000011729.1"/>
    <property type="gene ID" value="ENSLBEG00000009021.1"/>
</dbReference>
<reference evidence="6" key="2">
    <citation type="submission" date="2025-09" db="UniProtKB">
        <authorList>
            <consortium name="Ensembl"/>
        </authorList>
    </citation>
    <scope>IDENTIFICATION</scope>
</reference>
<evidence type="ECO:0000313" key="6">
    <source>
        <dbReference type="Ensembl" id="ENSLBEP00000011729.1"/>
    </source>
</evidence>
<dbReference type="Gene3D" id="1.25.10.10">
    <property type="entry name" value="Leucine-rich Repeat Variant"/>
    <property type="match status" value="1"/>
</dbReference>